<name>J7S0N0_HUIN7</name>
<dbReference type="eggNOG" id="KOG2583">
    <property type="taxonomic scope" value="Eukaryota"/>
</dbReference>
<keyword evidence="6" id="KW-0249">Electron transport</keyword>
<dbReference type="GO" id="GO:0006122">
    <property type="term" value="P:mitochondrial electron transport, ubiquinol to cytochrome c"/>
    <property type="evidence" value="ECO:0007669"/>
    <property type="project" value="EnsemblFungi"/>
</dbReference>
<keyword evidence="7" id="KW-0496">Mitochondrion</keyword>
<comment type="subcellular location">
    <subcellularLocation>
        <location evidence="1">Mitochondrion inner membrane</location>
        <topology evidence="1">Peripheral membrane protein</topology>
        <orientation evidence="1">Matrix side</orientation>
    </subcellularLocation>
</comment>
<keyword evidence="8" id="KW-0472">Membrane</keyword>
<dbReference type="PANTHER" id="PTHR11851">
    <property type="entry name" value="METALLOPROTEASE"/>
    <property type="match status" value="1"/>
</dbReference>
<evidence type="ECO:0000256" key="1">
    <source>
        <dbReference type="ARBA" id="ARBA00004443"/>
    </source>
</evidence>
<evidence type="ECO:0000256" key="6">
    <source>
        <dbReference type="ARBA" id="ARBA00022982"/>
    </source>
</evidence>
<reference evidence="15" key="2">
    <citation type="submission" date="2012-08" db="EMBL/GenBank/DDBJ databases">
        <title>Genome sequence of Kazachstania naganishii.</title>
        <authorList>
            <person name="Gordon J.L."/>
            <person name="Armisen D."/>
            <person name="Proux-Wera E."/>
            <person name="OhEigeartaigh S.S."/>
            <person name="Byrne K.P."/>
            <person name="Wolfe K.H."/>
        </authorList>
    </citation>
    <scope>NUCLEOTIDE SEQUENCE [LARGE SCALE GENOMIC DNA]</scope>
    <source>
        <strain evidence="15">ATCC MYA-139 / BCRC 22969 / CBS 8797 / CCRC 22969 / KCTC 17520 / NBRC 10181 / NCYC 3082</strain>
    </source>
</reference>
<evidence type="ECO:0000256" key="9">
    <source>
        <dbReference type="ARBA" id="ARBA00038146"/>
    </source>
</evidence>
<dbReference type="EMBL" id="HE978319">
    <property type="protein sequence ID" value="CCK71067.1"/>
    <property type="molecule type" value="Genomic_DNA"/>
</dbReference>
<dbReference type="GO" id="GO:0045275">
    <property type="term" value="C:respiratory chain complex III"/>
    <property type="evidence" value="ECO:0007669"/>
    <property type="project" value="EnsemblFungi"/>
</dbReference>
<keyword evidence="2" id="KW-0813">Transport</keyword>
<dbReference type="HOGENOM" id="CLU_009902_0_1_1"/>
<dbReference type="Pfam" id="PF00675">
    <property type="entry name" value="Peptidase_M16"/>
    <property type="match status" value="1"/>
</dbReference>
<evidence type="ECO:0000256" key="10">
    <source>
        <dbReference type="ARBA" id="ARBA00040751"/>
    </source>
</evidence>
<dbReference type="GO" id="GO:0008121">
    <property type="term" value="F:quinol-cytochrome-c reductase activity"/>
    <property type="evidence" value="ECO:0007669"/>
    <property type="project" value="EnsemblFungi"/>
</dbReference>
<keyword evidence="3" id="KW-0679">Respiratory chain</keyword>
<protein>
    <recommendedName>
        <fullName evidence="10">Cytochrome b-c1 complex subunit 2, mitochondrial</fullName>
    </recommendedName>
    <alternativeName>
        <fullName evidence="12">Complex III subunit 2</fullName>
    </alternativeName>
    <alternativeName>
        <fullName evidence="11">Core protein II</fullName>
    </alternativeName>
</protein>
<dbReference type="FunFam" id="3.30.830.10:FF:000021">
    <property type="entry name" value="Cytochrome b-c1 complex subunit 2"/>
    <property type="match status" value="1"/>
</dbReference>
<organism evidence="14 15">
    <name type="scientific">Huiozyma naganishii (strain ATCC MYA-139 / BCRC 22969 / CBS 8797 / KCTC 17520 / NBRC 10181 / NCYC 3082 / Yp74L-3)</name>
    <name type="common">Yeast</name>
    <name type="synonym">Kazachstania naganishii</name>
    <dbReference type="NCBI Taxonomy" id="1071383"/>
    <lineage>
        <taxon>Eukaryota</taxon>
        <taxon>Fungi</taxon>
        <taxon>Dikarya</taxon>
        <taxon>Ascomycota</taxon>
        <taxon>Saccharomycotina</taxon>
        <taxon>Saccharomycetes</taxon>
        <taxon>Saccharomycetales</taxon>
        <taxon>Saccharomycetaceae</taxon>
        <taxon>Huiozyma</taxon>
    </lineage>
</organism>
<dbReference type="OrthoDB" id="6369905at2759"/>
<proteinExistence type="inferred from homology"/>
<evidence type="ECO:0000313" key="14">
    <source>
        <dbReference type="EMBL" id="CCK71067.1"/>
    </source>
</evidence>
<dbReference type="GeneID" id="34526782"/>
<dbReference type="InterPro" id="IPR011249">
    <property type="entry name" value="Metalloenz_LuxS/M16"/>
</dbReference>
<evidence type="ECO:0000256" key="8">
    <source>
        <dbReference type="ARBA" id="ARBA00023136"/>
    </source>
</evidence>
<dbReference type="KEGG" id="kng:KNAG_0F04030"/>
<keyword evidence="5" id="KW-0809">Transit peptide</keyword>
<dbReference type="SUPFAM" id="SSF63411">
    <property type="entry name" value="LuxS/MPP-like metallohydrolase"/>
    <property type="match status" value="2"/>
</dbReference>
<evidence type="ECO:0000256" key="7">
    <source>
        <dbReference type="ARBA" id="ARBA00023128"/>
    </source>
</evidence>
<evidence type="ECO:0000256" key="5">
    <source>
        <dbReference type="ARBA" id="ARBA00022946"/>
    </source>
</evidence>
<evidence type="ECO:0000256" key="3">
    <source>
        <dbReference type="ARBA" id="ARBA00022660"/>
    </source>
</evidence>
<dbReference type="Proteomes" id="UP000006310">
    <property type="component" value="Chromosome 6"/>
</dbReference>
<dbReference type="OMA" id="YKYQDAG"/>
<gene>
    <name evidence="14" type="primary">KNAG0F04030</name>
    <name evidence="14" type="ordered locus">KNAG_0F04030</name>
</gene>
<keyword evidence="15" id="KW-1185">Reference proteome</keyword>
<evidence type="ECO:0000256" key="11">
    <source>
        <dbReference type="ARBA" id="ARBA00041372"/>
    </source>
</evidence>
<evidence type="ECO:0000256" key="2">
    <source>
        <dbReference type="ARBA" id="ARBA00022448"/>
    </source>
</evidence>
<dbReference type="InterPro" id="IPR011765">
    <property type="entry name" value="Pept_M16_N"/>
</dbReference>
<dbReference type="STRING" id="1071383.J7S0N0"/>
<reference evidence="14 15" key="1">
    <citation type="journal article" date="2011" name="Proc. Natl. Acad. Sci. U.S.A.">
        <title>Evolutionary erosion of yeast sex chromosomes by mating-type switching accidents.</title>
        <authorList>
            <person name="Gordon J.L."/>
            <person name="Armisen D."/>
            <person name="Proux-Wera E."/>
            <person name="Oheigeartaigh S.S."/>
            <person name="Byrne K.P."/>
            <person name="Wolfe K.H."/>
        </authorList>
    </citation>
    <scope>NUCLEOTIDE SEQUENCE [LARGE SCALE GENOMIC DNA]</scope>
    <source>
        <strain evidence="15">ATCC MYA-139 / BCRC 22969 / CBS 8797 / CCRC 22969 / KCTC 17520 / NBRC 10181 / NCYC 3082</strain>
    </source>
</reference>
<dbReference type="GO" id="GO:0030061">
    <property type="term" value="C:mitochondrial crista"/>
    <property type="evidence" value="ECO:0007669"/>
    <property type="project" value="EnsemblFungi"/>
</dbReference>
<evidence type="ECO:0000256" key="12">
    <source>
        <dbReference type="ARBA" id="ARBA00041778"/>
    </source>
</evidence>
<feature type="domain" description="Peptidase M16 N-terminal" evidence="13">
    <location>
        <begin position="16"/>
        <end position="159"/>
    </location>
</feature>
<dbReference type="GO" id="GO:0046872">
    <property type="term" value="F:metal ion binding"/>
    <property type="evidence" value="ECO:0007669"/>
    <property type="project" value="InterPro"/>
</dbReference>
<dbReference type="Gene3D" id="3.30.830.10">
    <property type="entry name" value="Metalloenzyme, LuxS/M16 peptidase-like"/>
    <property type="match status" value="2"/>
</dbReference>
<evidence type="ECO:0000259" key="13">
    <source>
        <dbReference type="Pfam" id="PF00675"/>
    </source>
</evidence>
<accession>J7S0N0</accession>
<keyword evidence="4" id="KW-0999">Mitochondrion inner membrane</keyword>
<dbReference type="InterPro" id="IPR050361">
    <property type="entry name" value="MPP/UQCRC_Complex"/>
</dbReference>
<sequence>MLRNLVRGNAVRRFTVAARESVGTVSSLEVKVHAGARYAALDGVSHLLSRFNFQNTGAKSALRLVRESELLGGQLSSHVDREFITLRAVFLQEQLPYYVEALGNVLYKTSFKPHELVESVLPAAQYDVLVASQNPLTRAENLLYNVTYRKGLGNPVLYDGVETVTLEHIKQFANKVYTRENIAIEGRNVVQADLQKFLNDSLISSLPAGKSLKESTEPATFTGETRLRSTGPSVAAIAVPLSKDNLAVYEILSNHLNATGAYKHVFSKVDSYNNAYGLFQLFIKDADAETVATKIKKIVSDLKKGVDISTSVELTKLKLTSEEIPLLSTLNLDAVKNVKLEKFNYVAVGDVSKLPYLDEL</sequence>
<dbReference type="AlphaFoldDB" id="J7S0N0"/>
<evidence type="ECO:0000313" key="15">
    <source>
        <dbReference type="Proteomes" id="UP000006310"/>
    </source>
</evidence>
<comment type="similarity">
    <text evidence="9">Belongs to the peptidase M16 family. UQCRC2/QCR2 subfamily.</text>
</comment>
<dbReference type="PANTHER" id="PTHR11851:SF209">
    <property type="entry name" value="CYTOCHROME B-C1 COMPLEX SUBUNIT 2, MITOCHONDRIAL"/>
    <property type="match status" value="1"/>
</dbReference>
<evidence type="ECO:0000256" key="4">
    <source>
        <dbReference type="ARBA" id="ARBA00022792"/>
    </source>
</evidence>
<dbReference type="RefSeq" id="XP_022465313.1">
    <property type="nucleotide sequence ID" value="XM_022608859.1"/>
</dbReference>